<dbReference type="PANTHER" id="PTHR48152:SF4">
    <property type="entry name" value="VACUOLAR PROTEIN SORTING-ASSOCIATED PROTEIN 62"/>
    <property type="match status" value="1"/>
</dbReference>
<reference evidence="1" key="1">
    <citation type="submission" date="2019-11" db="EMBL/GenBank/DDBJ databases">
        <authorList>
            <person name="Liu Y."/>
            <person name="Hou J."/>
            <person name="Li T.-Q."/>
            <person name="Guan C.-H."/>
            <person name="Wu X."/>
            <person name="Wu H.-Z."/>
            <person name="Ling F."/>
            <person name="Zhang R."/>
            <person name="Shi X.-G."/>
            <person name="Ren J.-P."/>
            <person name="Chen E.-F."/>
            <person name="Sun J.-M."/>
        </authorList>
    </citation>
    <scope>NUCLEOTIDE SEQUENCE</scope>
    <source>
        <strain evidence="1">Adult_tree_wgs_1</strain>
        <tissue evidence="1">Leaves</tissue>
    </source>
</reference>
<dbReference type="AlphaFoldDB" id="A0A834G5K6"/>
<sequence>MGNSLCLPFSSNNSKALPIDTIFKLPSPTPAWPPGGGFGSGIIDLGGLQVYQTSTFKKVWATYEGGPDDLGATFFEPHLIPDGFSVLGFYSQPNNQPLFGYVLVGKDVEEKNVSPTLKKPIDYTLVWSSSSLKKFKKTGHGYIWLPTPPDGYKAVGHVVTTSPDKPSLEKIRCVRSDLTDQPETSNWIWGPGTESDSNDFNVYSFQPSNRGTKEPGVPLGTFAAQNNASSTSSTLSLACLKNNKFDLSSMPNLDQIKELFQAYSPLIYLHPKETYLPSSVTWYFNNGALLYKKGEESNPVPIEPNGSNLPQGGSNDGAYWLDLPIDDNAKERVRKGDLQSSEACIHVKPVYGGTYTDIAIWIFYPFNGPSTAKLELLDIPLGKIGEHVGDWEHLTLRISNFNGMLHKMYFSQHSGGKWVDASLLEFYKGNKPVAYSSLNGHALYAKPGLVLQGSGGIGIRNDTDKSDKVMDAGERYSVVAAEYLGSEIVEPPWLDYAREWGPKVTYELGVEVQEVEGLLTAGLKSTFESLVKILPNEVYGEEGPTGPKMKKNWYGDEVSS</sequence>
<proteinExistence type="predicted"/>
<protein>
    <recommendedName>
        <fullName evidence="3">Vacuolar protein sorting-associated protein 62</fullName>
    </recommendedName>
</protein>
<dbReference type="OrthoDB" id="188042at2759"/>
<organism evidence="1 2">
    <name type="scientific">Rhododendron simsii</name>
    <name type="common">Sims's rhododendron</name>
    <dbReference type="NCBI Taxonomy" id="118357"/>
    <lineage>
        <taxon>Eukaryota</taxon>
        <taxon>Viridiplantae</taxon>
        <taxon>Streptophyta</taxon>
        <taxon>Embryophyta</taxon>
        <taxon>Tracheophyta</taxon>
        <taxon>Spermatophyta</taxon>
        <taxon>Magnoliopsida</taxon>
        <taxon>eudicotyledons</taxon>
        <taxon>Gunneridae</taxon>
        <taxon>Pentapetalae</taxon>
        <taxon>asterids</taxon>
        <taxon>Ericales</taxon>
        <taxon>Ericaceae</taxon>
        <taxon>Ericoideae</taxon>
        <taxon>Rhodoreae</taxon>
        <taxon>Rhododendron</taxon>
    </lineage>
</organism>
<dbReference type="Pfam" id="PF06101">
    <property type="entry name" value="Vps62"/>
    <property type="match status" value="1"/>
</dbReference>
<dbReference type="InterPro" id="IPR009291">
    <property type="entry name" value="Vps62"/>
</dbReference>
<evidence type="ECO:0000313" key="2">
    <source>
        <dbReference type="Proteomes" id="UP000626092"/>
    </source>
</evidence>
<dbReference type="EMBL" id="WJXA01000011">
    <property type="protein sequence ID" value="KAF7127051.1"/>
    <property type="molecule type" value="Genomic_DNA"/>
</dbReference>
<evidence type="ECO:0000313" key="1">
    <source>
        <dbReference type="EMBL" id="KAF7127051.1"/>
    </source>
</evidence>
<dbReference type="Proteomes" id="UP000626092">
    <property type="component" value="Unassembled WGS sequence"/>
</dbReference>
<keyword evidence="2" id="KW-1185">Reference proteome</keyword>
<comment type="caution">
    <text evidence="1">The sequence shown here is derived from an EMBL/GenBank/DDBJ whole genome shotgun (WGS) entry which is preliminary data.</text>
</comment>
<accession>A0A834G5K6</accession>
<evidence type="ECO:0008006" key="3">
    <source>
        <dbReference type="Google" id="ProtNLM"/>
    </source>
</evidence>
<name>A0A834G5K6_RHOSS</name>
<dbReference type="PANTHER" id="PTHR48152">
    <property type="entry name" value="F1C9.34 PROTEIN"/>
    <property type="match status" value="1"/>
</dbReference>
<gene>
    <name evidence="1" type="ORF">RHSIM_Rhsim11G0025100</name>
</gene>